<evidence type="ECO:0000256" key="2">
    <source>
        <dbReference type="ARBA" id="ARBA00005241"/>
    </source>
</evidence>
<feature type="transmembrane region" description="Helical" evidence="6">
    <location>
        <begin position="66"/>
        <end position="85"/>
    </location>
</feature>
<evidence type="ECO:0000313" key="8">
    <source>
        <dbReference type="Proteomes" id="UP001652625"/>
    </source>
</evidence>
<evidence type="ECO:0000256" key="4">
    <source>
        <dbReference type="ARBA" id="ARBA00022989"/>
    </source>
</evidence>
<evidence type="ECO:0000256" key="1">
    <source>
        <dbReference type="ARBA" id="ARBA00004141"/>
    </source>
</evidence>
<dbReference type="GeneID" id="100211356"/>
<dbReference type="RefSeq" id="XP_065666044.1">
    <property type="nucleotide sequence ID" value="XM_065809972.1"/>
</dbReference>
<dbReference type="Pfam" id="PF12832">
    <property type="entry name" value="MFS_1_like"/>
    <property type="match status" value="1"/>
</dbReference>
<dbReference type="InterPro" id="IPR051717">
    <property type="entry name" value="MFS_MFSD6"/>
</dbReference>
<evidence type="ECO:0000313" key="9">
    <source>
        <dbReference type="RefSeq" id="XP_065666044.1"/>
    </source>
</evidence>
<evidence type="ECO:0000256" key="3">
    <source>
        <dbReference type="ARBA" id="ARBA00022692"/>
    </source>
</evidence>
<feature type="transmembrane region" description="Helical" evidence="6">
    <location>
        <begin position="122"/>
        <end position="143"/>
    </location>
</feature>
<feature type="transmembrane region" description="Helical" evidence="6">
    <location>
        <begin position="281"/>
        <end position="303"/>
    </location>
</feature>
<dbReference type="InterPro" id="IPR020846">
    <property type="entry name" value="MFS_dom"/>
</dbReference>
<feature type="transmembrane region" description="Helical" evidence="6">
    <location>
        <begin position="323"/>
        <end position="343"/>
    </location>
</feature>
<dbReference type="Proteomes" id="UP001652625">
    <property type="component" value="Chromosome 11"/>
</dbReference>
<feature type="transmembrane region" description="Helical" evidence="6">
    <location>
        <begin position="405"/>
        <end position="427"/>
    </location>
</feature>
<evidence type="ECO:0000256" key="6">
    <source>
        <dbReference type="SAM" id="Phobius"/>
    </source>
</evidence>
<sequence length="564" mass="63911">MFMKDFLLDDSENPSDMSIQCDNVPSISNMQCENCEKKVKKKEEILKGPLNIKVNIDKDLLQLKGFFLLFFAGFGSTLPYLGVYFMQIGINPTKVGILAGIRPIIQFISGPFWAFLADKYKARKAILLFSILAWLVMTLLLAFPRPHREVCKITNTSYSEAKIRFDLPSNFSQRKDFIPGVSFQGRFGELLYTKNCMNCKSSKFVTTKDINENFVLNNKIKNAALFENGQHFLNTEIKTINKRHSIKNLREKTVEHIATYRQKNFQIKYVIERDKSEIKDIFYVLLVLTIIGEFLEAPSFIMIDTALLEHLGENKKHYGKTRLFGSIGYGSASFIVGAVLNNFQYEFCGKAFTNYMVLFYLFSIFMGIAFVFGLSFIKFRYVDSNEATRPIDSVKIFLTLKYGSFLAICWFFGLCHGSIMNSLNWYLEDLGASKLMMDIATACRCAAIIIGFFLSGYLIDKFGHIKLICWALGSYVISFFCYASLKNPWWAIPIEVAQGLIYATSWSTCITYLSEATPQNTAATMQGILQAVYWGLGTGSGAIFGGSLINLIGVRNTFIVEEAL</sequence>
<accession>A0ABM4CVT1</accession>
<gene>
    <name evidence="9" type="primary">LOC100211356</name>
</gene>
<comment type="similarity">
    <text evidence="2">Belongs to the major facilitator superfamily. MFSD6 family.</text>
</comment>
<dbReference type="PANTHER" id="PTHR16172">
    <property type="entry name" value="MAJOR FACILITATOR SUPERFAMILY DOMAIN-CONTAINING PROTEIN 6-LIKE"/>
    <property type="match status" value="1"/>
</dbReference>
<protein>
    <submittedName>
        <fullName evidence="9">Major facilitator superfamily domain-containing protein 6 isoform X3</fullName>
    </submittedName>
</protein>
<reference evidence="9" key="1">
    <citation type="submission" date="2025-08" db="UniProtKB">
        <authorList>
            <consortium name="RefSeq"/>
        </authorList>
    </citation>
    <scope>IDENTIFICATION</scope>
</reference>
<feature type="domain" description="Major facilitator superfamily (MFS) profile" evidence="7">
    <location>
        <begin position="396"/>
        <end position="564"/>
    </location>
</feature>
<keyword evidence="3 6" id="KW-0812">Transmembrane</keyword>
<dbReference type="Gene3D" id="1.20.1250.20">
    <property type="entry name" value="MFS general substrate transporter like domains"/>
    <property type="match status" value="3"/>
</dbReference>
<feature type="transmembrane region" description="Helical" evidence="6">
    <location>
        <begin position="465"/>
        <end position="485"/>
    </location>
</feature>
<evidence type="ECO:0000259" key="7">
    <source>
        <dbReference type="PROSITE" id="PS50850"/>
    </source>
</evidence>
<dbReference type="PROSITE" id="PS50850">
    <property type="entry name" value="MFS"/>
    <property type="match status" value="1"/>
</dbReference>
<dbReference type="InterPro" id="IPR036259">
    <property type="entry name" value="MFS_trans_sf"/>
</dbReference>
<dbReference type="InterPro" id="IPR024989">
    <property type="entry name" value="MFS_assoc_dom"/>
</dbReference>
<proteinExistence type="inferred from homology"/>
<keyword evidence="4 6" id="KW-1133">Transmembrane helix</keyword>
<evidence type="ECO:0000256" key="5">
    <source>
        <dbReference type="ARBA" id="ARBA00023136"/>
    </source>
</evidence>
<dbReference type="CDD" id="cd17335">
    <property type="entry name" value="MFS_MFSD6"/>
    <property type="match status" value="1"/>
</dbReference>
<feature type="transmembrane region" description="Helical" evidence="6">
    <location>
        <begin position="97"/>
        <end position="116"/>
    </location>
</feature>
<feature type="transmembrane region" description="Helical" evidence="6">
    <location>
        <begin position="439"/>
        <end position="459"/>
    </location>
</feature>
<organism evidence="8 9">
    <name type="scientific">Hydra vulgaris</name>
    <name type="common">Hydra</name>
    <name type="synonym">Hydra attenuata</name>
    <dbReference type="NCBI Taxonomy" id="6087"/>
    <lineage>
        <taxon>Eukaryota</taxon>
        <taxon>Metazoa</taxon>
        <taxon>Cnidaria</taxon>
        <taxon>Hydrozoa</taxon>
        <taxon>Hydroidolina</taxon>
        <taxon>Anthoathecata</taxon>
        <taxon>Aplanulata</taxon>
        <taxon>Hydridae</taxon>
        <taxon>Hydra</taxon>
    </lineage>
</organism>
<name>A0ABM4CVT1_HYDVU</name>
<feature type="transmembrane region" description="Helical" evidence="6">
    <location>
        <begin position="355"/>
        <end position="377"/>
    </location>
</feature>
<keyword evidence="5 6" id="KW-0472">Membrane</keyword>
<comment type="subcellular location">
    <subcellularLocation>
        <location evidence="1">Membrane</location>
        <topology evidence="1">Multi-pass membrane protein</topology>
    </subcellularLocation>
</comment>
<dbReference type="PANTHER" id="PTHR16172:SF2">
    <property type="entry name" value="MAJOR FACILITATOR SUPERFAMILY DOMAIN-CONTAINING PROTEIN 6"/>
    <property type="match status" value="1"/>
</dbReference>
<dbReference type="SUPFAM" id="SSF103473">
    <property type="entry name" value="MFS general substrate transporter"/>
    <property type="match status" value="1"/>
</dbReference>
<keyword evidence="8" id="KW-1185">Reference proteome</keyword>